<keyword evidence="1" id="KW-0472">Membrane</keyword>
<sequence>MEPTDHELKELLANGPLSRHGFNDELRKRIEREISHQERRPRARLFGSAYRYGAVGALAVAILVGFWQWGLPALNGGANNELSKTSSSISDITNAAVSNEPPRAALLIGTRTDRLSGDGESTVSSYRTVLVAPSAAGLEVVADGPGLYMPYKQNFWKIDAATDSADGEQQLHSSKLSAGVKPVAMVTEPVPGLSEKLLFAGNRYVSILQTVKSAEPDGKSQTFAWVKDFDQLNTPRENKPFDPATEPHVALGEWLGTKTTEEQWAIVRQEGQWKPEKPAAGKSATDKSKWQALGTPLPELIVSYDSLGLSWEQIKQFNPKAVDAFTSPSDDILATVEEEGIVIYPFRQADPQAKSLTVKLAEGESVVMVQWALDNYVPTWKQRLGEWIPPASS</sequence>
<reference evidence="2 3" key="1">
    <citation type="submission" date="2018-09" db="EMBL/GenBank/DDBJ databases">
        <title>Cohnella cavernae sp. nov., isolated from a karst cave.</title>
        <authorList>
            <person name="Zhu H."/>
        </authorList>
    </citation>
    <scope>NUCLEOTIDE SEQUENCE [LARGE SCALE GENOMIC DNA]</scope>
    <source>
        <strain evidence="2 3">K2E09-144</strain>
    </source>
</reference>
<dbReference type="EMBL" id="QXJM01000023">
    <property type="protein sequence ID" value="RIE04689.1"/>
    <property type="molecule type" value="Genomic_DNA"/>
</dbReference>
<comment type="caution">
    <text evidence="2">The sequence shown here is derived from an EMBL/GenBank/DDBJ whole genome shotgun (WGS) entry which is preliminary data.</text>
</comment>
<evidence type="ECO:0000256" key="1">
    <source>
        <dbReference type="SAM" id="Phobius"/>
    </source>
</evidence>
<evidence type="ECO:0000313" key="2">
    <source>
        <dbReference type="EMBL" id="RIE04689.1"/>
    </source>
</evidence>
<feature type="transmembrane region" description="Helical" evidence="1">
    <location>
        <begin position="49"/>
        <end position="69"/>
    </location>
</feature>
<dbReference type="OrthoDB" id="2677224at2"/>
<gene>
    <name evidence="2" type="ORF">D3H35_04170</name>
</gene>
<dbReference type="AlphaFoldDB" id="A0A398CTU0"/>
<dbReference type="Proteomes" id="UP000266340">
    <property type="component" value="Unassembled WGS sequence"/>
</dbReference>
<evidence type="ECO:0000313" key="3">
    <source>
        <dbReference type="Proteomes" id="UP000266340"/>
    </source>
</evidence>
<proteinExistence type="predicted"/>
<organism evidence="2 3">
    <name type="scientific">Cohnella faecalis</name>
    <dbReference type="NCBI Taxonomy" id="2315694"/>
    <lineage>
        <taxon>Bacteria</taxon>
        <taxon>Bacillati</taxon>
        <taxon>Bacillota</taxon>
        <taxon>Bacilli</taxon>
        <taxon>Bacillales</taxon>
        <taxon>Paenibacillaceae</taxon>
        <taxon>Cohnella</taxon>
    </lineage>
</organism>
<keyword evidence="3" id="KW-1185">Reference proteome</keyword>
<name>A0A398CTU0_9BACL</name>
<protein>
    <submittedName>
        <fullName evidence="2">Uncharacterized protein</fullName>
    </submittedName>
</protein>
<keyword evidence="1" id="KW-1133">Transmembrane helix</keyword>
<accession>A0A398CTU0</accession>
<dbReference type="RefSeq" id="WP_119147888.1">
    <property type="nucleotide sequence ID" value="NZ_JBHSOV010000005.1"/>
</dbReference>
<keyword evidence="1" id="KW-0812">Transmembrane</keyword>